<organism evidence="3 4">
    <name type="scientific">Phycisphaera mikurensis (strain NBRC 102666 / KCTC 22515 / FYK2301M01)</name>
    <dbReference type="NCBI Taxonomy" id="1142394"/>
    <lineage>
        <taxon>Bacteria</taxon>
        <taxon>Pseudomonadati</taxon>
        <taxon>Planctomycetota</taxon>
        <taxon>Phycisphaerae</taxon>
        <taxon>Phycisphaerales</taxon>
        <taxon>Phycisphaeraceae</taxon>
        <taxon>Phycisphaera</taxon>
    </lineage>
</organism>
<dbReference type="NCBIfam" id="NF033592">
    <property type="entry name" value="transpos_IS4_1"/>
    <property type="match status" value="1"/>
</dbReference>
<evidence type="ECO:0000313" key="4">
    <source>
        <dbReference type="Proteomes" id="UP000007881"/>
    </source>
</evidence>
<dbReference type="InterPro" id="IPR047952">
    <property type="entry name" value="Transpos_IS4"/>
</dbReference>
<dbReference type="GO" id="GO:0006313">
    <property type="term" value="P:DNA transposition"/>
    <property type="evidence" value="ECO:0007669"/>
    <property type="project" value="InterPro"/>
</dbReference>
<feature type="region of interest" description="Disordered" evidence="1">
    <location>
        <begin position="799"/>
        <end position="826"/>
    </location>
</feature>
<feature type="compositionally biased region" description="Basic residues" evidence="1">
    <location>
        <begin position="869"/>
        <end position="882"/>
    </location>
</feature>
<feature type="region of interest" description="Disordered" evidence="1">
    <location>
        <begin position="1083"/>
        <end position="1110"/>
    </location>
</feature>
<protein>
    <submittedName>
        <fullName evidence="3">Putative transposase</fullName>
    </submittedName>
</protein>
<dbReference type="Pfam" id="PF01609">
    <property type="entry name" value="DDE_Tnp_1"/>
    <property type="match status" value="1"/>
</dbReference>
<feature type="compositionally biased region" description="Basic and acidic residues" evidence="1">
    <location>
        <begin position="1253"/>
        <end position="1271"/>
    </location>
</feature>
<feature type="compositionally biased region" description="Basic residues" evidence="1">
    <location>
        <begin position="1085"/>
        <end position="1095"/>
    </location>
</feature>
<feature type="compositionally biased region" description="Basic and acidic residues" evidence="1">
    <location>
        <begin position="512"/>
        <end position="521"/>
    </location>
</feature>
<evidence type="ECO:0000259" key="2">
    <source>
        <dbReference type="Pfam" id="PF01609"/>
    </source>
</evidence>
<reference evidence="3 4" key="1">
    <citation type="submission" date="2012-02" db="EMBL/GenBank/DDBJ databases">
        <title>Complete genome sequence of Phycisphaera mikurensis NBRC 102666.</title>
        <authorList>
            <person name="Ankai A."/>
            <person name="Hosoyama A."/>
            <person name="Terui Y."/>
            <person name="Sekine M."/>
            <person name="Fukai R."/>
            <person name="Kato Y."/>
            <person name="Nakamura S."/>
            <person name="Yamada-Narita S."/>
            <person name="Kawakoshi A."/>
            <person name="Fukunaga Y."/>
            <person name="Yamazaki S."/>
            <person name="Fujita N."/>
        </authorList>
    </citation>
    <scope>NUCLEOTIDE SEQUENCE [LARGE SCALE GENOMIC DNA]</scope>
    <source>
        <strain evidence="4">NBRC 102666 / KCTC 22515 / FYK2301M01</strain>
    </source>
</reference>
<accession>I0IGN9</accession>
<feature type="region of interest" description="Disordered" evidence="1">
    <location>
        <begin position="180"/>
        <end position="206"/>
    </location>
</feature>
<feature type="region of interest" description="Disordered" evidence="1">
    <location>
        <begin position="499"/>
        <end position="522"/>
    </location>
</feature>
<feature type="compositionally biased region" description="Basic and acidic residues" evidence="1">
    <location>
        <begin position="1283"/>
        <end position="1306"/>
    </location>
</feature>
<dbReference type="EMBL" id="AP012338">
    <property type="protein sequence ID" value="BAM04427.1"/>
    <property type="molecule type" value="Genomic_DNA"/>
</dbReference>
<feature type="region of interest" description="Disordered" evidence="1">
    <location>
        <begin position="934"/>
        <end position="1014"/>
    </location>
</feature>
<feature type="region of interest" description="Disordered" evidence="1">
    <location>
        <begin position="1049"/>
        <end position="1071"/>
    </location>
</feature>
<keyword evidence="4" id="KW-1185">Reference proteome</keyword>
<feature type="region of interest" description="Disordered" evidence="1">
    <location>
        <begin position="671"/>
        <end position="731"/>
    </location>
</feature>
<sequence length="1321" mass="138323">MSPAVSAGRVGRSLGGYAQAGRISLGVGGNLLDQGRSMPVVRQAASDPAASAAGSSTPASISFCLIAASMGRHADVARLAGAKIQAIFDRHGIRFGVADGAVYTPAITLWAMVSSCFHANEQRSCAAAVARVLTFFGQACGKVTELNTGAYCRARAKITSAAVRDVCREIHDEAEAHAAAALDAEPDGAEDRNRNDPRNLAAQQKRIRDGARGRSIHLIDGCTVTAADTPANQAVFPQNPAQKQGLGFPILRCLVVTSVFTGCVLDLVVGPYSGKATGETALLRQLLDGFKPGDVLVADSFHCTYWLLAACQRRGIDVVMKNHHKRENRPPGAESVPGDRSQRWVVWVKPRCRPEWMTPEEFAGFAAEIKVRLIGVKPGGSSRPEGFTVATTMLDPGVDDADWIRELYRGRWLVELDLRVLKCSLNLERLRAKTPRMVLTELWCGILANNLIRQRMAEAIAARRPGRSPRTASFMLGMQLAAAGWVALAIRPATSATRQAGESGPCAVRVGHRPDREEPRANKLRPKIVALLRISRRLWKHQREARHAACECQKPAVPFVAATLPSSWLSPFLPHPFFPTFFPLPSPELKLGRPCSGPRAPGPRTVGGLLSWASRSAVFGALSVRDREAEGGGGQAGAVGEVDADGVGGPRVDHLDGLVDAGGGQAEGVAGGLDRGRGAGDRAVGGTQPELGGGGAVVGAERGGGGVEADDGGSPAAHDAGHARTFGGDVPPVHVAEGQAGEPPADVGLVAGVDVVEVGVVEVEDHGHAGGRDGRVGVGLGVADRAPAVIAERLAERGAEAGELDEEEGQRGPAPGFAPAADQQREQRPVPLRLAGVALSLVPDDPGDGRAGEAGDHAVVEEGGAVLRGRPRLPGRCHHRPPQRLARAGDPGPPAVRDRERGDALRTEPEILAPPGEAAFAVVVEDADRDHQLAVPGGGRGHRVRPLDGVGPGQRLRRAADLHPVDEGGVGVVDPAEAQRQGSPAQSRGERDPLAEPGGSIDAGGIGPWKRLDRDRKVHGGPVAVVVRGGGVADLAGLQARIQPTRRLGPAGGVAGFPGGERLRPGRGVVGRGGRRVVRFDQRRGLRRAAQRGPRRPGGGGRAAPAGVEDAHGHAGLGVQLAGEVVGDGAEAGGVARLGPPPGRGRGRVGGLRRRGPLDLQVTHAGDRLRVRGPAAVGAGDGPLHVALARGDPDLAEEHVVDPLRHLGESRRGQADHVDRVRPARRLRRELHREAAVVAGDGLRRGQLAPAVEQRHADPAARDVGPEDRHRPVPLQHGVAAEGRVERERGRGAAEQERENGRTERLRHGRQYGLRGGAGGA</sequence>
<name>I0IGN9_PHYMF</name>
<dbReference type="Proteomes" id="UP000007881">
    <property type="component" value="Chromosome"/>
</dbReference>
<dbReference type="InterPro" id="IPR002559">
    <property type="entry name" value="Transposase_11"/>
</dbReference>
<dbReference type="GO" id="GO:0004803">
    <property type="term" value="F:transposase activity"/>
    <property type="evidence" value="ECO:0007669"/>
    <property type="project" value="InterPro"/>
</dbReference>
<evidence type="ECO:0000313" key="3">
    <source>
        <dbReference type="EMBL" id="BAM04427.1"/>
    </source>
</evidence>
<dbReference type="KEGG" id="phm:PSMK_22680"/>
<dbReference type="GO" id="GO:0003677">
    <property type="term" value="F:DNA binding"/>
    <property type="evidence" value="ECO:0007669"/>
    <property type="project" value="InterPro"/>
</dbReference>
<feature type="compositionally biased region" description="Basic residues" evidence="1">
    <location>
        <begin position="1145"/>
        <end position="1154"/>
    </location>
</feature>
<feature type="compositionally biased region" description="Gly residues" evidence="1">
    <location>
        <begin position="691"/>
        <end position="707"/>
    </location>
</feature>
<proteinExistence type="predicted"/>
<evidence type="ECO:0000256" key="1">
    <source>
        <dbReference type="SAM" id="MobiDB-lite"/>
    </source>
</evidence>
<feature type="region of interest" description="Disordered" evidence="1">
    <location>
        <begin position="1249"/>
        <end position="1321"/>
    </location>
</feature>
<feature type="domain" description="Transposase IS4-like" evidence="2">
    <location>
        <begin position="213"/>
        <end position="451"/>
    </location>
</feature>
<feature type="region of interest" description="Disordered" evidence="1">
    <location>
        <begin position="868"/>
        <end position="902"/>
    </location>
</feature>
<dbReference type="HOGENOM" id="CLU_259835_0_0_0"/>
<dbReference type="SUPFAM" id="SSF53098">
    <property type="entry name" value="Ribonuclease H-like"/>
    <property type="match status" value="1"/>
</dbReference>
<feature type="compositionally biased region" description="Gly residues" evidence="1">
    <location>
        <begin position="1050"/>
        <end position="1059"/>
    </location>
</feature>
<gene>
    <name evidence="3" type="ordered locus">PSMK_22680</name>
</gene>
<dbReference type="eggNOG" id="COG3385">
    <property type="taxonomic scope" value="Bacteria"/>
</dbReference>
<dbReference type="STRING" id="1142394.PSMK_22680"/>
<dbReference type="InterPro" id="IPR012337">
    <property type="entry name" value="RNaseH-like_sf"/>
</dbReference>
<feature type="region of interest" description="Disordered" evidence="1">
    <location>
        <begin position="1132"/>
        <end position="1154"/>
    </location>
</feature>